<dbReference type="RefSeq" id="WP_256550048.1">
    <property type="nucleotide sequence ID" value="NZ_CP101751.1"/>
</dbReference>
<accession>A0ABY5ISM8</accession>
<protein>
    <submittedName>
        <fullName evidence="1">Uncharacterized protein</fullName>
    </submittedName>
</protein>
<reference evidence="1" key="1">
    <citation type="submission" date="2022-07" db="EMBL/GenBank/DDBJ databases">
        <title>Isolation, identification, and degradation of a PFOSA degrading strain from sewage treatment plant.</title>
        <authorList>
            <person name="Zhang L."/>
            <person name="Huo Y."/>
        </authorList>
    </citation>
    <scope>NUCLEOTIDE SEQUENCE</scope>
    <source>
        <strain evidence="1">C1</strain>
    </source>
</reference>
<keyword evidence="2" id="KW-1185">Reference proteome</keyword>
<name>A0ABY5ISM8_9FLAO</name>
<proteinExistence type="predicted"/>
<gene>
    <name evidence="1" type="ORF">NOX80_12095</name>
</gene>
<organism evidence="1 2">
    <name type="scientific">Flavobacterium cerinum</name>
    <dbReference type="NCBI Taxonomy" id="2502784"/>
    <lineage>
        <taxon>Bacteria</taxon>
        <taxon>Pseudomonadati</taxon>
        <taxon>Bacteroidota</taxon>
        <taxon>Flavobacteriia</taxon>
        <taxon>Flavobacteriales</taxon>
        <taxon>Flavobacteriaceae</taxon>
        <taxon>Flavobacterium</taxon>
    </lineage>
</organism>
<dbReference type="Proteomes" id="UP001059844">
    <property type="component" value="Chromosome"/>
</dbReference>
<sequence>MSESKPKIYTLNCKSWIGALTNKSFKVQQPKCTTCNRELLEEIEYSEVELEVDKYDGEDMFSSKGAIMVTEKLYNAFKEHNIKGFAPLKVSVVKFKYSDIDIKSIPNLIYLAVLSPAVKNIPIAYDYTGICEGCGMHLAKYNEEKFKLITRKNSNDAIHLQACFNSYEGADIFNFADHGEIGVTQKFIDIIKDFNCPENIIIPAEWI</sequence>
<dbReference type="EMBL" id="CP101751">
    <property type="protein sequence ID" value="UUC44374.1"/>
    <property type="molecule type" value="Genomic_DNA"/>
</dbReference>
<evidence type="ECO:0000313" key="1">
    <source>
        <dbReference type="EMBL" id="UUC44374.1"/>
    </source>
</evidence>
<evidence type="ECO:0000313" key="2">
    <source>
        <dbReference type="Proteomes" id="UP001059844"/>
    </source>
</evidence>